<accession>A0AAD3XP05</accession>
<keyword evidence="2" id="KW-1185">Reference proteome</keyword>
<name>A0AAD3XP05_NEPGR</name>
<dbReference type="Proteomes" id="UP001279734">
    <property type="component" value="Unassembled WGS sequence"/>
</dbReference>
<dbReference type="PANTHER" id="PTHR35118:SF2">
    <property type="entry name" value="PROTEIN KINASE DOMAIN-CONTAINING PROTEIN"/>
    <property type="match status" value="1"/>
</dbReference>
<sequence>MRSGFQQNDFDDFTGLSLSGSFRKTVFGYEAAYQQDGLFNGQSFDGSSTNFKSDFQQNDQDISSAQSFDGSLRKSNSGVCKGTSGFLSSNKLAPISKKEFNALKYCARNLLELDPFTQALEDWILENSLADSTYGVQSFNSPFQMDELRELDFALEGILFHQLSRMPCSFHDLINLKEDEYFALEDFLHTTAEGLWRTFWHKNKQLPFFVSCARHPWSKFYTVDKAISRGRIADLCGAALMSKSRNDLRVNWDQVVQFALFKPDIMLGNKLGLSSTTLCEALFYGFHILLSRRLSKHCTISGDSVFIIVLDSKFGGVVRLAGDICQLELNSAAPYEAVVEWIKVHSEVNLSPVDRIWNKLGNTNWGDLGTLQLLLATFYSIVQCHGPPRRSIASLASAHSLRLQKRRMEYQYHLMENGDGLGLSKPYSHPQGEIVELKNANNPASMNHESRVRLQEGDVIEVDDQQQGRTSFHIQESLVEGKSFYYSAISLENPTKLLTLYVGVHPSRLEPSWEDMSLWYQVQRHTKMLNLLKQAGTMSKYLPEIVASGKILHPGICQKQSPEGTCDHPWCGTPVLVTFPVGEPLSYLVAQDGPFSSDEVVRCCRDCLAALRSAKTSSIQHGDICPENVVRVSDSQGSSSSFLYVPISWGRAVLEDRDSPAINLLFSSSHALQHGKLCPSSDAESLVYLLYFLCGGSMKQQDSIESALQWRQRCWVKRLIQQQLGEVSALLKAFADYVDSLCGTPYPVDYDGWVNRLDKAVIESAGRGRRLSEQMGSAMRIRVVAGTP</sequence>
<dbReference type="Gene3D" id="1.10.510.10">
    <property type="entry name" value="Transferase(Phosphotransferase) domain 1"/>
    <property type="match status" value="1"/>
</dbReference>
<comment type="caution">
    <text evidence="1">The sequence shown here is derived from an EMBL/GenBank/DDBJ whole genome shotgun (WGS) entry which is preliminary data.</text>
</comment>
<gene>
    <name evidence="1" type="ORF">Nepgr_013137</name>
</gene>
<dbReference type="InterPro" id="IPR011009">
    <property type="entry name" value="Kinase-like_dom_sf"/>
</dbReference>
<evidence type="ECO:0000313" key="2">
    <source>
        <dbReference type="Proteomes" id="UP001279734"/>
    </source>
</evidence>
<organism evidence="1 2">
    <name type="scientific">Nepenthes gracilis</name>
    <name type="common">Slender pitcher plant</name>
    <dbReference type="NCBI Taxonomy" id="150966"/>
    <lineage>
        <taxon>Eukaryota</taxon>
        <taxon>Viridiplantae</taxon>
        <taxon>Streptophyta</taxon>
        <taxon>Embryophyta</taxon>
        <taxon>Tracheophyta</taxon>
        <taxon>Spermatophyta</taxon>
        <taxon>Magnoliopsida</taxon>
        <taxon>eudicotyledons</taxon>
        <taxon>Gunneridae</taxon>
        <taxon>Pentapetalae</taxon>
        <taxon>Caryophyllales</taxon>
        <taxon>Nepenthaceae</taxon>
        <taxon>Nepenthes</taxon>
    </lineage>
</organism>
<dbReference type="PANTHER" id="PTHR35118">
    <property type="entry name" value="KINASE FAMILY PROTEIN"/>
    <property type="match status" value="1"/>
</dbReference>
<dbReference type="AlphaFoldDB" id="A0AAD3XP05"/>
<dbReference type="EMBL" id="BSYO01000011">
    <property type="protein sequence ID" value="GMH11296.1"/>
    <property type="molecule type" value="Genomic_DNA"/>
</dbReference>
<proteinExistence type="predicted"/>
<protein>
    <submittedName>
        <fullName evidence="1">Uncharacterized protein</fullName>
    </submittedName>
</protein>
<dbReference type="SUPFAM" id="SSF56112">
    <property type="entry name" value="Protein kinase-like (PK-like)"/>
    <property type="match status" value="1"/>
</dbReference>
<evidence type="ECO:0000313" key="1">
    <source>
        <dbReference type="EMBL" id="GMH11296.1"/>
    </source>
</evidence>
<reference evidence="1" key="1">
    <citation type="submission" date="2023-05" db="EMBL/GenBank/DDBJ databases">
        <title>Nepenthes gracilis genome sequencing.</title>
        <authorList>
            <person name="Fukushima K."/>
        </authorList>
    </citation>
    <scope>NUCLEOTIDE SEQUENCE</scope>
    <source>
        <strain evidence="1">SING2019-196</strain>
    </source>
</reference>